<dbReference type="Pfam" id="PF14488">
    <property type="entry name" value="DUF4434"/>
    <property type="match status" value="1"/>
</dbReference>
<evidence type="ECO:0000259" key="2">
    <source>
        <dbReference type="PROSITE" id="PS50853"/>
    </source>
</evidence>
<evidence type="ECO:0000256" key="1">
    <source>
        <dbReference type="SAM" id="Phobius"/>
    </source>
</evidence>
<keyword evidence="1" id="KW-0472">Membrane</keyword>
<dbReference type="InterPro" id="IPR013783">
    <property type="entry name" value="Ig-like_fold"/>
</dbReference>
<dbReference type="InterPro" id="IPR027849">
    <property type="entry name" value="DUF4434"/>
</dbReference>
<dbReference type="PROSITE" id="PS50853">
    <property type="entry name" value="FN3"/>
    <property type="match status" value="1"/>
</dbReference>
<accession>A0ABM8ILD1</accession>
<dbReference type="SUPFAM" id="SSF49265">
    <property type="entry name" value="Fibronectin type III"/>
    <property type="match status" value="1"/>
</dbReference>
<dbReference type="EMBL" id="AP028055">
    <property type="protein sequence ID" value="BEH00507.1"/>
    <property type="molecule type" value="Genomic_DNA"/>
</dbReference>
<protein>
    <recommendedName>
        <fullName evidence="2">Fibronectin type-III domain-containing protein</fullName>
    </recommendedName>
</protein>
<dbReference type="SUPFAM" id="SSF51445">
    <property type="entry name" value="(Trans)glycosidases"/>
    <property type="match status" value="1"/>
</dbReference>
<evidence type="ECO:0000313" key="3">
    <source>
        <dbReference type="EMBL" id="BEH00507.1"/>
    </source>
</evidence>
<keyword evidence="1" id="KW-1133">Transmembrane helix</keyword>
<proteinExistence type="predicted"/>
<dbReference type="Proteomes" id="UP001496674">
    <property type="component" value="Chromosome"/>
</dbReference>
<dbReference type="InterPro" id="IPR036116">
    <property type="entry name" value="FN3_sf"/>
</dbReference>
<dbReference type="Gene3D" id="3.20.20.80">
    <property type="entry name" value="Glycosidases"/>
    <property type="match status" value="1"/>
</dbReference>
<reference evidence="3 4" key="1">
    <citation type="submission" date="2023-04" db="EMBL/GenBank/DDBJ databases">
        <title>Draft genome sequence of acteroides sedimenti strain YN3PY1.</title>
        <authorList>
            <person name="Yoshida N."/>
        </authorList>
    </citation>
    <scope>NUCLEOTIDE SEQUENCE [LARGE SCALE GENOMIC DNA]</scope>
    <source>
        <strain evidence="3 4">YN3PY1</strain>
    </source>
</reference>
<sequence>MIIYRSASGDIIKMKNTDCYIFRLRRKRLYGYLVCLSVIIVICLNCVTAISCSSPIDQKSNPPINDSINKPITGTPIIDGTFIPFYLVPDWDDSRWELELANLKKLGMHYLILSPTVFTDKNNATHTIYPSKNGTPYYPNKDVVESCLRNASKFGFKVFVGLNSNEKWWSWWTTDSEGWLYTQMEFGNRIAEELVGKYKSRYPETMYGWYWDWEVDNLNYTTNSLQQTLINALNLNIDYLNNLTPGMPIIFSPFMNYRVGDNAYNYGKMWEKIFAGVHFRRGDIFSPQDCIGAGGLTFENASEWFSQLAEAVKAKPGLLFWSNAENFDQRFWTSATLDRFTKQLQVVKPYVSNYISFTYSYYYSPYKVNKYFDEAYSYYVVNGHLPQLSNPDPVENLILRTTDSNKISISWNPPSDKSNLVGFQVFRNGTLIANYQYSIDYSCQTTYTENENLSAGSYQYSVCSYNSINGCSSERSVQYTKKP</sequence>
<organism evidence="3 4">
    <name type="scientific">Bacteroides sedimenti</name>
    <dbReference type="NCBI Taxonomy" id="2136147"/>
    <lineage>
        <taxon>Bacteria</taxon>
        <taxon>Pseudomonadati</taxon>
        <taxon>Bacteroidota</taxon>
        <taxon>Bacteroidia</taxon>
        <taxon>Bacteroidales</taxon>
        <taxon>Bacteroidaceae</taxon>
        <taxon>Bacteroides</taxon>
    </lineage>
</organism>
<feature type="transmembrane region" description="Helical" evidence="1">
    <location>
        <begin position="29"/>
        <end position="50"/>
    </location>
</feature>
<name>A0ABM8ILD1_9BACE</name>
<keyword evidence="1" id="KW-0812">Transmembrane</keyword>
<dbReference type="CDD" id="cd00063">
    <property type="entry name" value="FN3"/>
    <property type="match status" value="1"/>
</dbReference>
<evidence type="ECO:0000313" key="4">
    <source>
        <dbReference type="Proteomes" id="UP001496674"/>
    </source>
</evidence>
<feature type="domain" description="Fibronectin type-III" evidence="2">
    <location>
        <begin position="393"/>
        <end position="483"/>
    </location>
</feature>
<dbReference type="Gene3D" id="2.60.40.10">
    <property type="entry name" value="Immunoglobulins"/>
    <property type="match status" value="1"/>
</dbReference>
<gene>
    <name evidence="3" type="ORF">BSYN_27710</name>
</gene>
<dbReference type="InterPro" id="IPR017853">
    <property type="entry name" value="GH"/>
</dbReference>
<dbReference type="InterPro" id="IPR003961">
    <property type="entry name" value="FN3_dom"/>
</dbReference>
<keyword evidence="4" id="KW-1185">Reference proteome</keyword>
<dbReference type="SMART" id="SM00060">
    <property type="entry name" value="FN3"/>
    <property type="match status" value="1"/>
</dbReference>